<dbReference type="Proteomes" id="UP000559027">
    <property type="component" value="Unassembled WGS sequence"/>
</dbReference>
<gene>
    <name evidence="2" type="ORF">D9756_007405</name>
</gene>
<evidence type="ECO:0000313" key="2">
    <source>
        <dbReference type="EMBL" id="KAF5351832.1"/>
    </source>
</evidence>
<feature type="compositionally biased region" description="Polar residues" evidence="1">
    <location>
        <begin position="637"/>
        <end position="648"/>
    </location>
</feature>
<feature type="compositionally biased region" description="Basic residues" evidence="1">
    <location>
        <begin position="538"/>
        <end position="548"/>
    </location>
</feature>
<dbReference type="OrthoDB" id="3158032at2759"/>
<dbReference type="AlphaFoldDB" id="A0A8H5D419"/>
<reference evidence="2 3" key="1">
    <citation type="journal article" date="2020" name="ISME J.">
        <title>Uncovering the hidden diversity of litter-decomposition mechanisms in mushroom-forming fungi.</title>
        <authorList>
            <person name="Floudas D."/>
            <person name="Bentzer J."/>
            <person name="Ahren D."/>
            <person name="Johansson T."/>
            <person name="Persson P."/>
            <person name="Tunlid A."/>
        </authorList>
    </citation>
    <scope>NUCLEOTIDE SEQUENCE [LARGE SCALE GENOMIC DNA]</scope>
    <source>
        <strain evidence="2 3">CBS 146.42</strain>
    </source>
</reference>
<comment type="caution">
    <text evidence="2">The sequence shown here is derived from an EMBL/GenBank/DDBJ whole genome shotgun (WGS) entry which is preliminary data.</text>
</comment>
<sequence>MTVFDGAHVEWTASRITRLLRPLKSKCIAFSSYVKESSTGSVTTYGGRRLGGDQELLPLEIPSNIGLRIHFSQDMVQTFELSKRIGAIRDCYHDLLSKDKSIADKSTSSSVSSLTSICSVILGAQIPCEDETPENDVTPDSAEILYQAIPPTYRLRTLTMHALHIILESCPPNANLYLSLLNITLERQLYHESEVLLDATLDYAFESSPSRLPRVSNSAYRGFLADLYSNWNMRFSSSTFVRLVTGALQRSSSDSVWTSKATRRFARKLGRYDTNTLPTLLAGLSDTISARKKVLKPTCDLERQLREWFHFCAEICMSPIQVVSEGLISLQNLEMLDHILEHYRSYSLQMEVIGHKDDFLTYTFSDAIACLYSLWLTDASRQINQDDALHIQLQRYLPPSLTFAPLCSHLFHTKSLGECEEILVALSSILMNNSLPRLNASLWACALSHIEDLEIEQKHVDKQGRESVRDFRLWLVDCVDEAEKDWFVTPRRGIPSLPEGGGDSDQHFCSTSGWNWEASVGCWFRRDPRSQDNVPATPKRRRVSRHSHPSPLTRKPLPSADFFGYSPTNTTRYHSTIGNDDSCTSNRNHGDFDAPSRNTVDTIACKTPVPFSSLLSNALSSRANLRFEHQEPIRNSPGDSTNTASGESGESDLEIDSDVVTSHAPSEDHLDLFRIAGTSPVQVH</sequence>
<dbReference type="EMBL" id="JAACJO010000012">
    <property type="protein sequence ID" value="KAF5351832.1"/>
    <property type="molecule type" value="Genomic_DNA"/>
</dbReference>
<name>A0A8H5D419_9AGAR</name>
<proteinExistence type="predicted"/>
<accession>A0A8H5D419</accession>
<evidence type="ECO:0000256" key="1">
    <source>
        <dbReference type="SAM" id="MobiDB-lite"/>
    </source>
</evidence>
<keyword evidence="3" id="KW-1185">Reference proteome</keyword>
<organism evidence="2 3">
    <name type="scientific">Leucocoprinus leucothites</name>
    <dbReference type="NCBI Taxonomy" id="201217"/>
    <lineage>
        <taxon>Eukaryota</taxon>
        <taxon>Fungi</taxon>
        <taxon>Dikarya</taxon>
        <taxon>Basidiomycota</taxon>
        <taxon>Agaricomycotina</taxon>
        <taxon>Agaricomycetes</taxon>
        <taxon>Agaricomycetidae</taxon>
        <taxon>Agaricales</taxon>
        <taxon>Agaricineae</taxon>
        <taxon>Agaricaceae</taxon>
        <taxon>Leucocoprinus</taxon>
    </lineage>
</organism>
<evidence type="ECO:0000313" key="3">
    <source>
        <dbReference type="Proteomes" id="UP000559027"/>
    </source>
</evidence>
<protein>
    <submittedName>
        <fullName evidence="2">Uncharacterized protein</fullName>
    </submittedName>
</protein>
<feature type="region of interest" description="Disordered" evidence="1">
    <location>
        <begin position="628"/>
        <end position="666"/>
    </location>
</feature>
<feature type="region of interest" description="Disordered" evidence="1">
    <location>
        <begin position="531"/>
        <end position="561"/>
    </location>
</feature>